<evidence type="ECO:0000313" key="2">
    <source>
        <dbReference type="Proteomes" id="UP000298663"/>
    </source>
</evidence>
<accession>A0A4U5N313</accession>
<dbReference type="AlphaFoldDB" id="A0A4U5N313"/>
<gene>
    <name evidence="1" type="ORF">L596_017896</name>
</gene>
<reference evidence="1 2" key="2">
    <citation type="journal article" date="2019" name="G3 (Bethesda)">
        <title>Hybrid Assembly of the Genome of the Entomopathogenic Nematode Steinernema carpocapsae Identifies the X-Chromosome.</title>
        <authorList>
            <person name="Serra L."/>
            <person name="Macchietto M."/>
            <person name="Macias-Munoz A."/>
            <person name="McGill C.J."/>
            <person name="Rodriguez I.M."/>
            <person name="Rodriguez B."/>
            <person name="Murad R."/>
            <person name="Mortazavi A."/>
        </authorList>
    </citation>
    <scope>NUCLEOTIDE SEQUENCE [LARGE SCALE GENOMIC DNA]</scope>
    <source>
        <strain evidence="1 2">ALL</strain>
    </source>
</reference>
<reference evidence="1 2" key="1">
    <citation type="journal article" date="2015" name="Genome Biol.">
        <title>Comparative genomics of Steinernema reveals deeply conserved gene regulatory networks.</title>
        <authorList>
            <person name="Dillman A.R."/>
            <person name="Macchietto M."/>
            <person name="Porter C.F."/>
            <person name="Rogers A."/>
            <person name="Williams B."/>
            <person name="Antoshechkin I."/>
            <person name="Lee M.M."/>
            <person name="Goodwin Z."/>
            <person name="Lu X."/>
            <person name="Lewis E.E."/>
            <person name="Goodrich-Blair H."/>
            <person name="Stock S.P."/>
            <person name="Adams B.J."/>
            <person name="Sternberg P.W."/>
            <person name="Mortazavi A."/>
        </authorList>
    </citation>
    <scope>NUCLEOTIDE SEQUENCE [LARGE SCALE GENOMIC DNA]</scope>
    <source>
        <strain evidence="1 2">ALL</strain>
    </source>
</reference>
<comment type="caution">
    <text evidence="1">The sequence shown here is derived from an EMBL/GenBank/DDBJ whole genome shotgun (WGS) entry which is preliminary data.</text>
</comment>
<keyword evidence="2" id="KW-1185">Reference proteome</keyword>
<organism evidence="1 2">
    <name type="scientific">Steinernema carpocapsae</name>
    <name type="common">Entomopathogenic nematode</name>
    <dbReference type="NCBI Taxonomy" id="34508"/>
    <lineage>
        <taxon>Eukaryota</taxon>
        <taxon>Metazoa</taxon>
        <taxon>Ecdysozoa</taxon>
        <taxon>Nematoda</taxon>
        <taxon>Chromadorea</taxon>
        <taxon>Rhabditida</taxon>
        <taxon>Tylenchina</taxon>
        <taxon>Panagrolaimomorpha</taxon>
        <taxon>Strongyloidoidea</taxon>
        <taxon>Steinernematidae</taxon>
        <taxon>Steinernema</taxon>
    </lineage>
</organism>
<dbReference type="Proteomes" id="UP000298663">
    <property type="component" value="Unassembled WGS sequence"/>
</dbReference>
<dbReference type="EMBL" id="AZBU02000005">
    <property type="protein sequence ID" value="TKR76816.1"/>
    <property type="molecule type" value="Genomic_DNA"/>
</dbReference>
<protein>
    <submittedName>
        <fullName evidence="1">Uncharacterized protein</fullName>
    </submittedName>
</protein>
<proteinExistence type="predicted"/>
<evidence type="ECO:0000313" key="1">
    <source>
        <dbReference type="EMBL" id="TKR76816.1"/>
    </source>
</evidence>
<name>A0A4U5N313_STECR</name>
<sequence>MGSSLGQRCPIMFTQIPETDSCIKVSLEKQKVMRFTVFSFSCNRTTTKVIQALARRSMEASSYQSILKRQTTLSET</sequence>